<dbReference type="GO" id="GO:0017168">
    <property type="term" value="F:5-oxoprolinase (ATP-hydrolyzing) activity"/>
    <property type="evidence" value="ECO:0007669"/>
    <property type="project" value="TreeGrafter"/>
</dbReference>
<dbReference type="PANTHER" id="PTHR11365:SF2">
    <property type="entry name" value="5-OXOPROLINASE"/>
    <property type="match status" value="1"/>
</dbReference>
<feature type="domain" description="Hydantoinase A/oxoprolinase" evidence="1">
    <location>
        <begin position="271"/>
        <end position="572"/>
    </location>
</feature>
<feature type="domain" description="Acetophenone carboxylase-like C-terminal" evidence="3">
    <location>
        <begin position="694"/>
        <end position="764"/>
    </location>
</feature>
<evidence type="ECO:0000313" key="5">
    <source>
        <dbReference type="Proteomes" id="UP000054097"/>
    </source>
</evidence>
<name>A0A0C3BN15_SERVB</name>
<dbReference type="InterPro" id="IPR045079">
    <property type="entry name" value="Oxoprolinase-like"/>
</dbReference>
<dbReference type="Proteomes" id="UP000054097">
    <property type="component" value="Unassembled WGS sequence"/>
</dbReference>
<dbReference type="STRING" id="933852.A0A0C3BN15"/>
<dbReference type="InterPro" id="IPR002821">
    <property type="entry name" value="Hydantoinase_A"/>
</dbReference>
<evidence type="ECO:0000259" key="2">
    <source>
        <dbReference type="Pfam" id="PF05378"/>
    </source>
</evidence>
<reference evidence="4 5" key="1">
    <citation type="submission" date="2014-04" db="EMBL/GenBank/DDBJ databases">
        <authorList>
            <consortium name="DOE Joint Genome Institute"/>
            <person name="Kuo A."/>
            <person name="Zuccaro A."/>
            <person name="Kohler A."/>
            <person name="Nagy L.G."/>
            <person name="Floudas D."/>
            <person name="Copeland A."/>
            <person name="Barry K.W."/>
            <person name="Cichocki N."/>
            <person name="Veneault-Fourrey C."/>
            <person name="LaButti K."/>
            <person name="Lindquist E.A."/>
            <person name="Lipzen A."/>
            <person name="Lundell T."/>
            <person name="Morin E."/>
            <person name="Murat C."/>
            <person name="Sun H."/>
            <person name="Tunlid A."/>
            <person name="Henrissat B."/>
            <person name="Grigoriev I.V."/>
            <person name="Hibbett D.S."/>
            <person name="Martin F."/>
            <person name="Nordberg H.P."/>
            <person name="Cantor M.N."/>
            <person name="Hua S.X."/>
        </authorList>
    </citation>
    <scope>NUCLEOTIDE SEQUENCE [LARGE SCALE GENOMIC DNA]</scope>
    <source>
        <strain evidence="4 5">MAFF 305830</strain>
    </source>
</reference>
<dbReference type="InterPro" id="IPR008040">
    <property type="entry name" value="Hydant_A_N"/>
</dbReference>
<evidence type="ECO:0000313" key="4">
    <source>
        <dbReference type="EMBL" id="KIM32836.1"/>
    </source>
</evidence>
<protein>
    <recommendedName>
        <fullName evidence="6">5-oxoprolinase</fullName>
    </recommendedName>
</protein>
<sequence length="768" mass="84152">MPSIPDHSLRICADRGGTFCDVHASYPNPENPQERKEMVVKLLSQDPGNYRDAPTEGIRRILETITGDQIPRGKPLPTDKIDYIRLSTTVATNALLERKGMKHALVITKGFKDLILIGNQSRPRIFDLNIRRPSPLYSEVIEVDERVTLVGYTSDPESAEHAIQFDNDHKITKPYTGEATAQGNEDGSEPQIVEGLSGEAVHILKKPDLSEVEKSLRQLYEKDYRSIAVIFAHSYTYPEHEIAVGKVAEKIGFTQISLSSQLLPMIKMLPRGVSSTADAYLTPILRQYLDGFFAGFDSELKGAGKGTQEGRHARVEFMGSDGGLLDLDNFSGLKSILSGPAGGVVGYALTSWDESTKKPIIGLDVGGTSTDVSRYAGRYEVTYETTTAGISIQSPQLDINTVAAGGGSCLTFSNGLFKAGPESAGAEPGPACYRKGGPLALTDANLLLGRILPDFFPKIFGKSEKEPLDIEVSRQAFEKLREEINQYSDSKLSLDDVVYGFVKVANETMCRPIRSLTEAKGYSTGKHTLATFGGAGGQHACEIARLLGIDNVLIHRYSSILSAYGLALADRVYELQEPSSASFTDNSCAGLIGRLDSMQEKATKVLRDQGFADDKIQAERYMNMRFDGTDTSIMVLDPSDGSHDFAGEFKRQHKEEFGFLLEGKAIIVDDLKVRGLGKTFDTLGQTVYEEMKTLQSKDVEESKRSCTHSVYFDGVGRVDETPVYELPSLEVGDLIKGPAMIIDDTQTIVVVPKSEVVVTSRHLFIRLH</sequence>
<dbReference type="EMBL" id="KN824279">
    <property type="protein sequence ID" value="KIM32836.1"/>
    <property type="molecule type" value="Genomic_DNA"/>
</dbReference>
<dbReference type="GO" id="GO:0006749">
    <property type="term" value="P:glutathione metabolic process"/>
    <property type="evidence" value="ECO:0007669"/>
    <property type="project" value="TreeGrafter"/>
</dbReference>
<evidence type="ECO:0000259" key="1">
    <source>
        <dbReference type="Pfam" id="PF01968"/>
    </source>
</evidence>
<organism evidence="4 5">
    <name type="scientific">Serendipita vermifera MAFF 305830</name>
    <dbReference type="NCBI Taxonomy" id="933852"/>
    <lineage>
        <taxon>Eukaryota</taxon>
        <taxon>Fungi</taxon>
        <taxon>Dikarya</taxon>
        <taxon>Basidiomycota</taxon>
        <taxon>Agaricomycotina</taxon>
        <taxon>Agaricomycetes</taxon>
        <taxon>Sebacinales</taxon>
        <taxon>Serendipitaceae</taxon>
        <taxon>Serendipita</taxon>
    </lineage>
</organism>
<dbReference type="Pfam" id="PF05378">
    <property type="entry name" value="Hydant_A_N"/>
    <property type="match status" value="1"/>
</dbReference>
<feature type="domain" description="Hydantoinase/oxoprolinase N-terminal" evidence="2">
    <location>
        <begin position="10"/>
        <end position="251"/>
    </location>
</feature>
<evidence type="ECO:0008006" key="6">
    <source>
        <dbReference type="Google" id="ProtNLM"/>
    </source>
</evidence>
<dbReference type="HOGENOM" id="CLU_002157_1_3_1"/>
<evidence type="ECO:0000259" key="3">
    <source>
        <dbReference type="Pfam" id="PF19278"/>
    </source>
</evidence>
<dbReference type="OrthoDB" id="3643at2759"/>
<dbReference type="PANTHER" id="PTHR11365">
    <property type="entry name" value="5-OXOPROLINASE RELATED"/>
    <property type="match status" value="1"/>
</dbReference>
<dbReference type="Pfam" id="PF19278">
    <property type="entry name" value="Hydant_A_C"/>
    <property type="match status" value="1"/>
</dbReference>
<keyword evidence="5" id="KW-1185">Reference proteome</keyword>
<dbReference type="GO" id="GO:0005829">
    <property type="term" value="C:cytosol"/>
    <property type="evidence" value="ECO:0007669"/>
    <property type="project" value="TreeGrafter"/>
</dbReference>
<dbReference type="AlphaFoldDB" id="A0A0C3BN15"/>
<reference evidence="5" key="2">
    <citation type="submission" date="2015-01" db="EMBL/GenBank/DDBJ databases">
        <title>Evolutionary Origins and Diversification of the Mycorrhizal Mutualists.</title>
        <authorList>
            <consortium name="DOE Joint Genome Institute"/>
            <consortium name="Mycorrhizal Genomics Consortium"/>
            <person name="Kohler A."/>
            <person name="Kuo A."/>
            <person name="Nagy L.G."/>
            <person name="Floudas D."/>
            <person name="Copeland A."/>
            <person name="Barry K.W."/>
            <person name="Cichocki N."/>
            <person name="Veneault-Fourrey C."/>
            <person name="LaButti K."/>
            <person name="Lindquist E.A."/>
            <person name="Lipzen A."/>
            <person name="Lundell T."/>
            <person name="Morin E."/>
            <person name="Murat C."/>
            <person name="Riley R."/>
            <person name="Ohm R."/>
            <person name="Sun H."/>
            <person name="Tunlid A."/>
            <person name="Henrissat B."/>
            <person name="Grigoriev I.V."/>
            <person name="Hibbett D.S."/>
            <person name="Martin F."/>
        </authorList>
    </citation>
    <scope>NUCLEOTIDE SEQUENCE [LARGE SCALE GENOMIC DNA]</scope>
    <source>
        <strain evidence="5">MAFF 305830</strain>
    </source>
</reference>
<dbReference type="Pfam" id="PF01968">
    <property type="entry name" value="Hydantoinase_A"/>
    <property type="match status" value="1"/>
</dbReference>
<proteinExistence type="predicted"/>
<dbReference type="InterPro" id="IPR049517">
    <property type="entry name" value="ACX-like_C"/>
</dbReference>
<accession>A0A0C3BN15</accession>
<gene>
    <name evidence="4" type="ORF">M408DRAFT_326561</name>
</gene>